<feature type="non-terminal residue" evidence="1">
    <location>
        <position position="1"/>
    </location>
</feature>
<evidence type="ECO:0000313" key="2">
    <source>
        <dbReference type="Proteomes" id="UP000789702"/>
    </source>
</evidence>
<proteinExistence type="predicted"/>
<sequence length="94" mass="11159">IYKSYKLCYQARQVAQKSLKKHYNSSHNEVIEEITSQLVVMNQEQLVTICYMLTEFSNNKSVTDEESEKLKEQKLSNNTITKEEYWRNHLIALI</sequence>
<comment type="caution">
    <text evidence="1">The sequence shown here is derived from an EMBL/GenBank/DDBJ whole genome shotgun (WGS) entry which is preliminary data.</text>
</comment>
<evidence type="ECO:0000313" key="1">
    <source>
        <dbReference type="EMBL" id="CAG8647870.1"/>
    </source>
</evidence>
<dbReference type="EMBL" id="CAJVPU010015596">
    <property type="protein sequence ID" value="CAG8647870.1"/>
    <property type="molecule type" value="Genomic_DNA"/>
</dbReference>
<protein>
    <submittedName>
        <fullName evidence="1">9387_t:CDS:1</fullName>
    </submittedName>
</protein>
<organism evidence="1 2">
    <name type="scientific">Dentiscutata heterogama</name>
    <dbReference type="NCBI Taxonomy" id="1316150"/>
    <lineage>
        <taxon>Eukaryota</taxon>
        <taxon>Fungi</taxon>
        <taxon>Fungi incertae sedis</taxon>
        <taxon>Mucoromycota</taxon>
        <taxon>Glomeromycotina</taxon>
        <taxon>Glomeromycetes</taxon>
        <taxon>Diversisporales</taxon>
        <taxon>Gigasporaceae</taxon>
        <taxon>Dentiscutata</taxon>
    </lineage>
</organism>
<gene>
    <name evidence="1" type="ORF">DHETER_LOCUS9150</name>
</gene>
<keyword evidence="2" id="KW-1185">Reference proteome</keyword>
<accession>A0ACA9ND15</accession>
<name>A0ACA9ND15_9GLOM</name>
<reference evidence="1" key="1">
    <citation type="submission" date="2021-06" db="EMBL/GenBank/DDBJ databases">
        <authorList>
            <person name="Kallberg Y."/>
            <person name="Tangrot J."/>
            <person name="Rosling A."/>
        </authorList>
    </citation>
    <scope>NUCLEOTIDE SEQUENCE</scope>
    <source>
        <strain evidence="1">IL203A</strain>
    </source>
</reference>
<dbReference type="Proteomes" id="UP000789702">
    <property type="component" value="Unassembled WGS sequence"/>
</dbReference>